<evidence type="ECO:0000313" key="9">
    <source>
        <dbReference type="EMBL" id="MFB9057981.1"/>
    </source>
</evidence>
<feature type="domain" description="Aldehyde dehydrogenase" evidence="8">
    <location>
        <begin position="287"/>
        <end position="355"/>
    </location>
</feature>
<comment type="similarity">
    <text evidence="7">Belongs to the gamma-glutamyl phosphate reductase family.</text>
</comment>
<accession>A0ABV5FEW3</accession>
<dbReference type="EC" id="1.2.1.41" evidence="7"/>
<comment type="pathway">
    <text evidence="1 7">Amino-acid biosynthesis; L-proline biosynthesis; L-glutamate 5-semialdehyde from L-glutamate: step 2/2.</text>
</comment>
<protein>
    <recommendedName>
        <fullName evidence="7">Gamma-glutamyl phosphate reductase</fullName>
        <shortName evidence="7">GPR</shortName>
        <ecNumber evidence="7">1.2.1.41</ecNumber>
    </recommendedName>
    <alternativeName>
        <fullName evidence="7">Glutamate-5-semialdehyde dehydrogenase</fullName>
    </alternativeName>
    <alternativeName>
        <fullName evidence="7">Glutamyl-gamma-semialdehyde dehydrogenase</fullName>
        <shortName evidence="7">GSA dehydrogenase</shortName>
    </alternativeName>
</protein>
<sequence>MKLLSEEIKNNVLQSMIDILNKNHQPLLDANKKDIEAFTKDDQAMLDRLIINDQKIDGMVQAISEVKALEDPVNTIISDKALESGLKVVNKTAPFGTIMIIYESRPDVTVEAAVVAFKANNKILLKGGKEALHSNKVLVDFWHQALKANNVSSDYIQLMTLNREDTQAFLRNPTEPLDLIVPRGGEQLIKFVKDHAKCAVLVSGRGNNFLYVDAKADWGQTLEVILNAKTDKISACNALDKILISTKIPDYSQKLKELQSLLKDHKVTLLVDDATKKVLKDETLIEDHEVWYEEFLALKCCIGSVDTLEEAVDLINLYSGGHSASVMTTDDHVAHEFMQQVDCAVVYRNASTRFTDGGQIGVGAELAISTDKLHHRGPLGLNELVTNKYYVYGDGHIRK</sequence>
<evidence type="ECO:0000256" key="2">
    <source>
        <dbReference type="ARBA" id="ARBA00022605"/>
    </source>
</evidence>
<dbReference type="PANTHER" id="PTHR11063">
    <property type="entry name" value="GLUTAMATE SEMIALDEHYDE DEHYDROGENASE"/>
    <property type="match status" value="1"/>
</dbReference>
<dbReference type="NCBIfam" id="TIGR00407">
    <property type="entry name" value="proA"/>
    <property type="match status" value="1"/>
</dbReference>
<dbReference type="InterPro" id="IPR016161">
    <property type="entry name" value="Ald_DH/histidinol_DH"/>
</dbReference>
<evidence type="ECO:0000256" key="1">
    <source>
        <dbReference type="ARBA" id="ARBA00004985"/>
    </source>
</evidence>
<dbReference type="Proteomes" id="UP001589585">
    <property type="component" value="Unassembled WGS sequence"/>
</dbReference>
<comment type="caution">
    <text evidence="9">The sequence shown here is derived from an EMBL/GenBank/DDBJ whole genome shotgun (WGS) entry which is preliminary data.</text>
</comment>
<dbReference type="InterPro" id="IPR016162">
    <property type="entry name" value="Ald_DH_N"/>
</dbReference>
<dbReference type="InterPro" id="IPR015590">
    <property type="entry name" value="Aldehyde_DH_dom"/>
</dbReference>
<name>A0ABV5FEW3_9FLAO</name>
<dbReference type="PANTHER" id="PTHR11063:SF8">
    <property type="entry name" value="DELTA-1-PYRROLINE-5-CARBOXYLATE SYNTHASE"/>
    <property type="match status" value="1"/>
</dbReference>
<dbReference type="InterPro" id="IPR016163">
    <property type="entry name" value="Ald_DH_C"/>
</dbReference>
<keyword evidence="4 7" id="KW-0521">NADP</keyword>
<gene>
    <name evidence="7" type="primary">proA</name>
    <name evidence="9" type="ORF">ACFFU9_14645</name>
</gene>
<evidence type="ECO:0000256" key="6">
    <source>
        <dbReference type="ARBA" id="ARBA00049024"/>
    </source>
</evidence>
<evidence type="ECO:0000256" key="4">
    <source>
        <dbReference type="ARBA" id="ARBA00022857"/>
    </source>
</evidence>
<dbReference type="SUPFAM" id="SSF53720">
    <property type="entry name" value="ALDH-like"/>
    <property type="match status" value="1"/>
</dbReference>
<dbReference type="RefSeq" id="WP_379862228.1">
    <property type="nucleotide sequence ID" value="NZ_JBHMFC010000103.1"/>
</dbReference>
<dbReference type="Pfam" id="PF00171">
    <property type="entry name" value="Aldedh"/>
    <property type="match status" value="1"/>
</dbReference>
<dbReference type="InterPro" id="IPR012134">
    <property type="entry name" value="Glu-5-SA_DH"/>
</dbReference>
<dbReference type="GO" id="GO:0004350">
    <property type="term" value="F:glutamate-5-semialdehyde dehydrogenase activity"/>
    <property type="evidence" value="ECO:0007669"/>
    <property type="project" value="UniProtKB-EC"/>
</dbReference>
<reference evidence="9 10" key="1">
    <citation type="submission" date="2024-09" db="EMBL/GenBank/DDBJ databases">
        <authorList>
            <person name="Sun Q."/>
            <person name="Mori K."/>
        </authorList>
    </citation>
    <scope>NUCLEOTIDE SEQUENCE [LARGE SCALE GENOMIC DNA]</scope>
    <source>
        <strain evidence="9 10">CECT 8622</strain>
    </source>
</reference>
<evidence type="ECO:0000256" key="3">
    <source>
        <dbReference type="ARBA" id="ARBA00022650"/>
    </source>
</evidence>
<dbReference type="EMBL" id="JBHMFC010000103">
    <property type="protein sequence ID" value="MFB9057981.1"/>
    <property type="molecule type" value="Genomic_DNA"/>
</dbReference>
<comment type="catalytic activity">
    <reaction evidence="6 7">
        <text>L-glutamate 5-semialdehyde + phosphate + NADP(+) = L-glutamyl 5-phosphate + NADPH + H(+)</text>
        <dbReference type="Rhea" id="RHEA:19541"/>
        <dbReference type="ChEBI" id="CHEBI:15378"/>
        <dbReference type="ChEBI" id="CHEBI:43474"/>
        <dbReference type="ChEBI" id="CHEBI:57783"/>
        <dbReference type="ChEBI" id="CHEBI:58066"/>
        <dbReference type="ChEBI" id="CHEBI:58274"/>
        <dbReference type="ChEBI" id="CHEBI:58349"/>
        <dbReference type="EC" id="1.2.1.41"/>
    </reaction>
</comment>
<organism evidence="9 10">
    <name type="scientific">Mariniflexile ostreae</name>
    <dbReference type="NCBI Taxonomy" id="1520892"/>
    <lineage>
        <taxon>Bacteria</taxon>
        <taxon>Pseudomonadati</taxon>
        <taxon>Bacteroidota</taxon>
        <taxon>Flavobacteriia</taxon>
        <taxon>Flavobacteriales</taxon>
        <taxon>Flavobacteriaceae</taxon>
        <taxon>Mariniflexile</taxon>
    </lineage>
</organism>
<keyword evidence="2 7" id="KW-0028">Amino-acid biosynthesis</keyword>
<keyword evidence="5 7" id="KW-0560">Oxidoreductase</keyword>
<evidence type="ECO:0000256" key="7">
    <source>
        <dbReference type="HAMAP-Rule" id="MF_00412"/>
    </source>
</evidence>
<proteinExistence type="inferred from homology"/>
<dbReference type="Gene3D" id="3.40.309.10">
    <property type="entry name" value="Aldehyde Dehydrogenase, Chain A, domain 2"/>
    <property type="match status" value="1"/>
</dbReference>
<comment type="function">
    <text evidence="7">Catalyzes the NADPH-dependent reduction of L-glutamate 5-phosphate into L-glutamate 5-semialdehyde and phosphate. The product spontaneously undergoes cyclization to form 1-pyrroline-5-carboxylate.</text>
</comment>
<dbReference type="HAMAP" id="MF_00412">
    <property type="entry name" value="ProA"/>
    <property type="match status" value="1"/>
</dbReference>
<evidence type="ECO:0000313" key="10">
    <source>
        <dbReference type="Proteomes" id="UP001589585"/>
    </source>
</evidence>
<dbReference type="CDD" id="cd07079">
    <property type="entry name" value="ALDH_F18-19_ProA-GPR"/>
    <property type="match status" value="1"/>
</dbReference>
<dbReference type="InterPro" id="IPR000965">
    <property type="entry name" value="GPR_dom"/>
</dbReference>
<dbReference type="Gene3D" id="3.40.605.10">
    <property type="entry name" value="Aldehyde Dehydrogenase, Chain A, domain 1"/>
    <property type="match status" value="1"/>
</dbReference>
<keyword evidence="7" id="KW-0963">Cytoplasm</keyword>
<evidence type="ECO:0000256" key="5">
    <source>
        <dbReference type="ARBA" id="ARBA00023002"/>
    </source>
</evidence>
<dbReference type="PIRSF" id="PIRSF000151">
    <property type="entry name" value="GPR"/>
    <property type="match status" value="1"/>
</dbReference>
<keyword evidence="3 7" id="KW-0641">Proline biosynthesis</keyword>
<comment type="subcellular location">
    <subcellularLocation>
        <location evidence="7">Cytoplasm</location>
    </subcellularLocation>
</comment>
<keyword evidence="10" id="KW-1185">Reference proteome</keyword>
<evidence type="ECO:0000259" key="8">
    <source>
        <dbReference type="Pfam" id="PF00171"/>
    </source>
</evidence>
<dbReference type="NCBIfam" id="NF001221">
    <property type="entry name" value="PRK00197.1"/>
    <property type="match status" value="1"/>
</dbReference>